<dbReference type="EMBL" id="WNWW01000198">
    <property type="protein sequence ID" value="KAF3428823.1"/>
    <property type="molecule type" value="Genomic_DNA"/>
</dbReference>
<keyword evidence="2" id="KW-1185">Reference proteome</keyword>
<name>A0A833SL85_9HYME</name>
<dbReference type="AlphaFoldDB" id="A0A833SL85"/>
<accession>A0A833SL85</accession>
<protein>
    <submittedName>
        <fullName evidence="1">Uncharacterized protein</fullName>
    </submittedName>
</protein>
<organism evidence="1 2">
    <name type="scientific">Frieseomelitta varia</name>
    <dbReference type="NCBI Taxonomy" id="561572"/>
    <lineage>
        <taxon>Eukaryota</taxon>
        <taxon>Metazoa</taxon>
        <taxon>Ecdysozoa</taxon>
        <taxon>Arthropoda</taxon>
        <taxon>Hexapoda</taxon>
        <taxon>Insecta</taxon>
        <taxon>Pterygota</taxon>
        <taxon>Neoptera</taxon>
        <taxon>Endopterygota</taxon>
        <taxon>Hymenoptera</taxon>
        <taxon>Apocrita</taxon>
        <taxon>Aculeata</taxon>
        <taxon>Apoidea</taxon>
        <taxon>Anthophila</taxon>
        <taxon>Apidae</taxon>
        <taxon>Frieseomelitta</taxon>
    </lineage>
</organism>
<evidence type="ECO:0000313" key="2">
    <source>
        <dbReference type="Proteomes" id="UP000655588"/>
    </source>
</evidence>
<proteinExistence type="predicted"/>
<evidence type="ECO:0000313" key="1">
    <source>
        <dbReference type="EMBL" id="KAF3428823.1"/>
    </source>
</evidence>
<sequence>MLFLHHSLAVFSSYSSIVLLIACVTRRSCSVRFAAFRFRKLKKKFRKFLAIISLILGSELVSKENCDKTKCPGPLRHYKGLGCTPIYANPNDCCAKAYECSHLDNLSPNKCYVNGHEYNIGQMLKPEDSNRCDLNCTCTHYDDG</sequence>
<dbReference type="Proteomes" id="UP000655588">
    <property type="component" value="Unassembled WGS sequence"/>
</dbReference>
<reference evidence="1" key="1">
    <citation type="submission" date="2019-11" db="EMBL/GenBank/DDBJ databases">
        <title>The nuclear and mitochondrial genomes of Frieseomelitta varia - a highly eusocial stingless bee (Meliponini) with a permanently sterile worker caste.</title>
        <authorList>
            <person name="Freitas F.C.P."/>
            <person name="Lourenco A.P."/>
            <person name="Nunes F.M.F."/>
            <person name="Paschoal A.R."/>
            <person name="Abreu F.C.P."/>
            <person name="Barbin F.O."/>
            <person name="Bataglia L."/>
            <person name="Cardoso-Junior C.A.M."/>
            <person name="Cervoni M.S."/>
            <person name="Silva S.R."/>
            <person name="Dalarmi F."/>
            <person name="Del Lama M.A."/>
            <person name="Depintor T.S."/>
            <person name="Ferreira K.M."/>
            <person name="Goria P.S."/>
            <person name="Jaskot M.C."/>
            <person name="Lago D.C."/>
            <person name="Luna-Lucena D."/>
            <person name="Moda L.M."/>
            <person name="Nascimento L."/>
            <person name="Pedrino M."/>
            <person name="Rabico F.O."/>
            <person name="Sanches F.C."/>
            <person name="Santos D.E."/>
            <person name="Santos C.G."/>
            <person name="Vieira J."/>
            <person name="Lopes T.F."/>
            <person name="Barchuk A.R."/>
            <person name="Hartfelder K."/>
            <person name="Simoes Z.L.P."/>
            <person name="Bitondi M.M.G."/>
            <person name="Pinheiro D.G."/>
        </authorList>
    </citation>
    <scope>NUCLEOTIDE SEQUENCE</scope>
    <source>
        <strain evidence="1">USP_RPSP 00005682</strain>
        <tissue evidence="1">Whole individual</tissue>
    </source>
</reference>
<gene>
    <name evidence="1" type="ORF">E2986_13046</name>
</gene>
<comment type="caution">
    <text evidence="1">The sequence shown here is derived from an EMBL/GenBank/DDBJ whole genome shotgun (WGS) entry which is preliminary data.</text>
</comment>